<dbReference type="InterPro" id="IPR058923">
    <property type="entry name" value="RCC1-like_dom"/>
</dbReference>
<dbReference type="InterPro" id="IPR008271">
    <property type="entry name" value="Ser/Thr_kinase_AS"/>
</dbReference>
<dbReference type="PROSITE" id="PS00626">
    <property type="entry name" value="RCC1_2"/>
    <property type="match status" value="1"/>
</dbReference>
<evidence type="ECO:0000256" key="10">
    <source>
        <dbReference type="ARBA" id="ARBA00022737"/>
    </source>
</evidence>
<keyword evidence="14" id="KW-0460">Magnesium</keyword>
<keyword evidence="12" id="KW-0418">Kinase</keyword>
<dbReference type="SUPFAM" id="SSF50985">
    <property type="entry name" value="RCC1/BLIP-II"/>
    <property type="match status" value="1"/>
</dbReference>
<evidence type="ECO:0000256" key="13">
    <source>
        <dbReference type="ARBA" id="ARBA00022840"/>
    </source>
</evidence>
<evidence type="ECO:0000256" key="15">
    <source>
        <dbReference type="PROSITE-ProRule" id="PRU00235"/>
    </source>
</evidence>
<dbReference type="Proteomes" id="UP000038045">
    <property type="component" value="Unplaced"/>
</dbReference>
<dbReference type="GO" id="GO:0004674">
    <property type="term" value="F:protein serine/threonine kinase activity"/>
    <property type="evidence" value="ECO:0007669"/>
    <property type="project" value="UniProtKB-KW"/>
</dbReference>
<keyword evidence="8" id="KW-0808">Transferase</keyword>
<dbReference type="PROSITE" id="PS50012">
    <property type="entry name" value="RCC1_3"/>
    <property type="match status" value="4"/>
</dbReference>
<keyword evidence="13" id="KW-0067">ATP-binding</keyword>
<keyword evidence="5" id="KW-0963">Cytoplasm</keyword>
<feature type="coiled-coil region" evidence="16">
    <location>
        <begin position="836"/>
        <end position="870"/>
    </location>
</feature>
<accession>A0A0N4ZSG5</accession>
<dbReference type="GO" id="GO:0046872">
    <property type="term" value="F:metal ion binding"/>
    <property type="evidence" value="ECO:0007669"/>
    <property type="project" value="UniProtKB-KW"/>
</dbReference>
<dbReference type="Pfam" id="PF00069">
    <property type="entry name" value="Pkinase"/>
    <property type="match status" value="1"/>
</dbReference>
<evidence type="ECO:0000256" key="2">
    <source>
        <dbReference type="ARBA" id="ARBA00004496"/>
    </source>
</evidence>
<dbReference type="PROSITE" id="PS00108">
    <property type="entry name" value="PROTEIN_KINASE_ST"/>
    <property type="match status" value="1"/>
</dbReference>
<feature type="repeat" description="RCC1" evidence="15">
    <location>
        <begin position="598"/>
        <end position="655"/>
    </location>
</feature>
<dbReference type="InterPro" id="IPR051997">
    <property type="entry name" value="STK_NEK"/>
</dbReference>
<evidence type="ECO:0000313" key="18">
    <source>
        <dbReference type="Proteomes" id="UP000038045"/>
    </source>
</evidence>
<dbReference type="FunFam" id="1.10.510.10:FF:000262">
    <property type="entry name" value="Serine/threonine-protein kinase Nek8"/>
    <property type="match status" value="1"/>
</dbReference>
<dbReference type="EC" id="2.7.11.1" evidence="4"/>
<protein>
    <recommendedName>
        <fullName evidence="4">non-specific serine/threonine protein kinase</fullName>
        <ecNumber evidence="4">2.7.11.1</ecNumber>
    </recommendedName>
</protein>
<evidence type="ECO:0000256" key="14">
    <source>
        <dbReference type="ARBA" id="ARBA00022842"/>
    </source>
</evidence>
<dbReference type="Gene3D" id="1.10.510.10">
    <property type="entry name" value="Transferase(Phosphotransferase) domain 1"/>
    <property type="match status" value="1"/>
</dbReference>
<evidence type="ECO:0000256" key="12">
    <source>
        <dbReference type="ARBA" id="ARBA00022777"/>
    </source>
</evidence>
<dbReference type="FunFam" id="3.30.200.20:FF:000097">
    <property type="entry name" value="Probable serine/threonine-protein kinase nek1"/>
    <property type="match status" value="1"/>
</dbReference>
<feature type="repeat" description="RCC1" evidence="15">
    <location>
        <begin position="366"/>
        <end position="418"/>
    </location>
</feature>
<keyword evidence="16" id="KW-0175">Coiled coil</keyword>
<comment type="subcellular location">
    <subcellularLocation>
        <location evidence="2">Cytoplasm</location>
    </subcellularLocation>
</comment>
<evidence type="ECO:0000256" key="4">
    <source>
        <dbReference type="ARBA" id="ARBA00012513"/>
    </source>
</evidence>
<keyword evidence="9" id="KW-0479">Metal-binding</keyword>
<dbReference type="PROSITE" id="PS50011">
    <property type="entry name" value="PROTEIN_KINASE_DOM"/>
    <property type="match status" value="1"/>
</dbReference>
<dbReference type="GO" id="GO:0005524">
    <property type="term" value="F:ATP binding"/>
    <property type="evidence" value="ECO:0007669"/>
    <property type="project" value="UniProtKB-KW"/>
</dbReference>
<evidence type="ECO:0000313" key="19">
    <source>
        <dbReference type="WBParaSite" id="PTRK_0001144500.1"/>
    </source>
</evidence>
<dbReference type="SMART" id="SM00220">
    <property type="entry name" value="S_TKc"/>
    <property type="match status" value="1"/>
</dbReference>
<dbReference type="Gene3D" id="2.130.10.30">
    <property type="entry name" value="Regulator of chromosome condensation 1/beta-lactamase-inhibitor protein II"/>
    <property type="match status" value="1"/>
</dbReference>
<comment type="similarity">
    <text evidence="3">Belongs to the protein kinase superfamily. NEK Ser/Thr protein kinase family. NIMA subfamily.</text>
</comment>
<evidence type="ECO:0000256" key="1">
    <source>
        <dbReference type="ARBA" id="ARBA00001946"/>
    </source>
</evidence>
<evidence type="ECO:0000256" key="5">
    <source>
        <dbReference type="ARBA" id="ARBA00022490"/>
    </source>
</evidence>
<dbReference type="InterPro" id="IPR000408">
    <property type="entry name" value="Reg_chr_condens"/>
</dbReference>
<evidence type="ECO:0000259" key="17">
    <source>
        <dbReference type="PROSITE" id="PS50011"/>
    </source>
</evidence>
<feature type="domain" description="Protein kinase" evidence="17">
    <location>
        <begin position="39"/>
        <end position="299"/>
    </location>
</feature>
<dbReference type="InterPro" id="IPR000719">
    <property type="entry name" value="Prot_kinase_dom"/>
</dbReference>
<evidence type="ECO:0000256" key="6">
    <source>
        <dbReference type="ARBA" id="ARBA00022527"/>
    </source>
</evidence>
<evidence type="ECO:0000256" key="9">
    <source>
        <dbReference type="ARBA" id="ARBA00022723"/>
    </source>
</evidence>
<dbReference type="PANTHER" id="PTHR44535">
    <property type="entry name" value="PROTEIN CBG16200"/>
    <property type="match status" value="1"/>
</dbReference>
<sequence>MDGEVAKEIQKDKNEKTIRLEGSTNIGTGKILLPSSSNYEWIRVEGKGSFGKAILYKRKIDNTFVIIKEIVMHNLSLIERQSALNEVLLLSQLDHRNIISYYDSFEEDGILMIEMEYADGGNLSQFLMMQDEYINEDVIWFIFTQIVDGVCYLHQNNILHRDLKTANIFLTKNNDVKIGDFGISKIMGTNTKMDGAKTVIGTPYYISPEMCEGKSYNESTDIWSLGCVLYEMACLQKTFEATNLPALVNHIMKGDYKPVRGQYSSFLKLLIRDMLKVDASARPSANDIMNLLKNEHKYKNDTGNEFCLINLNKKVQNLTSSSWSALYEFDITSLSLTFHDILPQSQIKIITIGVGKNHKIFVSNDHQVYVHGSNNNGELGLGNRENKFGKAKCIDFLSDKQIVNVDAGDGYSLFQSAQGVVYFSGKKEMSTIEGMTEDVLKPKLIECLLREDIKNIACGPNHAVAISVNGVVFVWGNSDNGRLGIKSISPIEEDIKFIFIPIPLKINLPQGHIITSARCGYDATMLLTNLGAILAMGNNCYNKLNINQRQGFFSSKKGVKEEKDNENIWEPTLLKSFPSRVVDAKIGCYHSGILLESGHIYMFGKNSNGELGIGSLDCKSDISTSTTAKPIKSLLTKGCILLQCGENFSITATIDELYFWGSRGLINTSIKGDLKIEDIEGGTNNENKSILKEIIVTLPSLVLKLESSSNSSGVKSIIKLCGLYCYGKKKVLVQIDTYIPPKNHNLEFEIESKLENVTSRKNFISDIFKKKLTSGKREIRSDEENNALNNQLEEKTTDFDKTNTWLKNEFNDATIIPIKNKATNDDEPVRCLIKEIENLKVLLNEQKSSFNGQENEMKLLKNKITELQTLEKNNSHTDDIKRLILEVTSSIPRQVIEPPPEYSPQEKNNKRFNMSTKICTIL</sequence>
<keyword evidence="18" id="KW-1185">Reference proteome</keyword>
<evidence type="ECO:0000256" key="11">
    <source>
        <dbReference type="ARBA" id="ARBA00022741"/>
    </source>
</evidence>
<dbReference type="Pfam" id="PF25390">
    <property type="entry name" value="WD40_RLD"/>
    <property type="match status" value="1"/>
</dbReference>
<keyword evidence="10" id="KW-0677">Repeat</keyword>
<dbReference type="GO" id="GO:0005737">
    <property type="term" value="C:cytoplasm"/>
    <property type="evidence" value="ECO:0007669"/>
    <property type="project" value="UniProtKB-SubCell"/>
</dbReference>
<organism evidence="18 19">
    <name type="scientific">Parastrongyloides trichosuri</name>
    <name type="common">Possum-specific nematode worm</name>
    <dbReference type="NCBI Taxonomy" id="131310"/>
    <lineage>
        <taxon>Eukaryota</taxon>
        <taxon>Metazoa</taxon>
        <taxon>Ecdysozoa</taxon>
        <taxon>Nematoda</taxon>
        <taxon>Chromadorea</taxon>
        <taxon>Rhabditida</taxon>
        <taxon>Tylenchina</taxon>
        <taxon>Panagrolaimomorpha</taxon>
        <taxon>Strongyloidoidea</taxon>
        <taxon>Strongyloididae</taxon>
        <taxon>Parastrongyloides</taxon>
    </lineage>
</organism>
<dbReference type="InterPro" id="IPR009091">
    <property type="entry name" value="RCC1/BLIP-II"/>
</dbReference>
<dbReference type="PRINTS" id="PR00633">
    <property type="entry name" value="RCCNDNSATION"/>
</dbReference>
<dbReference type="SUPFAM" id="SSF56112">
    <property type="entry name" value="Protein kinase-like (PK-like)"/>
    <property type="match status" value="1"/>
</dbReference>
<keyword evidence="7" id="KW-0597">Phosphoprotein</keyword>
<dbReference type="CDD" id="cd08215">
    <property type="entry name" value="STKc_Nek"/>
    <property type="match status" value="1"/>
</dbReference>
<dbReference type="Gene3D" id="3.30.200.20">
    <property type="entry name" value="Phosphorylase Kinase, domain 1"/>
    <property type="match status" value="1"/>
</dbReference>
<dbReference type="InterPro" id="IPR011009">
    <property type="entry name" value="Kinase-like_dom_sf"/>
</dbReference>
<keyword evidence="6" id="KW-0723">Serine/threonine-protein kinase</keyword>
<dbReference type="AlphaFoldDB" id="A0A0N4ZSG5"/>
<evidence type="ECO:0000256" key="16">
    <source>
        <dbReference type="SAM" id="Coils"/>
    </source>
</evidence>
<reference evidence="19" key="1">
    <citation type="submission" date="2017-02" db="UniProtKB">
        <authorList>
            <consortium name="WormBaseParasite"/>
        </authorList>
    </citation>
    <scope>IDENTIFICATION</scope>
</reference>
<dbReference type="WBParaSite" id="PTRK_0001144500.1">
    <property type="protein sequence ID" value="PTRK_0001144500.1"/>
    <property type="gene ID" value="PTRK_0001144500"/>
</dbReference>
<name>A0A0N4ZSG5_PARTI</name>
<evidence type="ECO:0000256" key="8">
    <source>
        <dbReference type="ARBA" id="ARBA00022679"/>
    </source>
</evidence>
<feature type="repeat" description="RCC1" evidence="15">
    <location>
        <begin position="419"/>
        <end position="469"/>
    </location>
</feature>
<dbReference type="STRING" id="131310.A0A0N4ZSG5"/>
<feature type="repeat" description="RCC1" evidence="15">
    <location>
        <begin position="470"/>
        <end position="530"/>
    </location>
</feature>
<comment type="cofactor">
    <cofactor evidence="1">
        <name>Mg(2+)</name>
        <dbReference type="ChEBI" id="CHEBI:18420"/>
    </cofactor>
</comment>
<evidence type="ECO:0000256" key="3">
    <source>
        <dbReference type="ARBA" id="ARBA00010886"/>
    </source>
</evidence>
<keyword evidence="11" id="KW-0547">Nucleotide-binding</keyword>
<evidence type="ECO:0000256" key="7">
    <source>
        <dbReference type="ARBA" id="ARBA00022553"/>
    </source>
</evidence>
<dbReference type="PANTHER" id="PTHR44535:SF5">
    <property type="entry name" value="PROTEIN KINASE DOMAIN-CONTAINING PROTEIN"/>
    <property type="match status" value="1"/>
</dbReference>
<proteinExistence type="inferred from homology"/>